<dbReference type="Pfam" id="PF00501">
    <property type="entry name" value="AMP-binding"/>
    <property type="match status" value="1"/>
</dbReference>
<dbReference type="SUPFAM" id="SSF56801">
    <property type="entry name" value="Acetyl-CoA synthetase-like"/>
    <property type="match status" value="1"/>
</dbReference>
<proteinExistence type="predicted"/>
<dbReference type="GO" id="GO:0005783">
    <property type="term" value="C:endoplasmic reticulum"/>
    <property type="evidence" value="ECO:0007669"/>
    <property type="project" value="TreeGrafter"/>
</dbReference>
<dbReference type="EMBL" id="GGEC01044513">
    <property type="protein sequence ID" value="MBX24997.1"/>
    <property type="molecule type" value="Transcribed_RNA"/>
</dbReference>
<evidence type="ECO:0000259" key="1">
    <source>
        <dbReference type="Pfam" id="PF00501"/>
    </source>
</evidence>
<organism evidence="2">
    <name type="scientific">Rhizophora mucronata</name>
    <name type="common">Asiatic mangrove</name>
    <dbReference type="NCBI Taxonomy" id="61149"/>
    <lineage>
        <taxon>Eukaryota</taxon>
        <taxon>Viridiplantae</taxon>
        <taxon>Streptophyta</taxon>
        <taxon>Embryophyta</taxon>
        <taxon>Tracheophyta</taxon>
        <taxon>Spermatophyta</taxon>
        <taxon>Magnoliopsida</taxon>
        <taxon>eudicotyledons</taxon>
        <taxon>Gunneridae</taxon>
        <taxon>Pentapetalae</taxon>
        <taxon>rosids</taxon>
        <taxon>fabids</taxon>
        <taxon>Malpighiales</taxon>
        <taxon>Rhizophoraceae</taxon>
        <taxon>Rhizophora</taxon>
    </lineage>
</organism>
<evidence type="ECO:0000313" key="2">
    <source>
        <dbReference type="EMBL" id="MBX24997.1"/>
    </source>
</evidence>
<dbReference type="InterPro" id="IPR020845">
    <property type="entry name" value="AMP-binding_CS"/>
</dbReference>
<dbReference type="EMBL" id="GGEC01044524">
    <property type="protein sequence ID" value="MBX25008.1"/>
    <property type="molecule type" value="Transcribed_RNA"/>
</dbReference>
<dbReference type="InterPro" id="IPR042099">
    <property type="entry name" value="ANL_N_sf"/>
</dbReference>
<dbReference type="PANTHER" id="PTHR43272">
    <property type="entry name" value="LONG-CHAIN-FATTY-ACID--COA LIGASE"/>
    <property type="match status" value="1"/>
</dbReference>
<sequence>MSMEYLVKVEESRPATNEKPSAGPVYRSIYAKDGLLEVPPGLESPWQFFSDTAQKNPNNRMLGRRQVTDSKAGPYAWLTYGEVYDSAMRIGSAMRSRGVNPGDRCGIYGSNCPEWIIAMEACNSQAVTYVPLYDTLGANAVEFIINHAEVSIAFVQENKLSAILSCLPQCSSNLKIIVSFGNVSSKQKNEAEELSVSCFSWEDFSQLGSLNCELPPKKRTNICTIMYTSGTTGEPKGVILTNAGIMAEVLSVDHLLFLTDKGAGEDDSYFSFLPLAHVYDQIIETYCIYKGASIGFWRGV</sequence>
<dbReference type="AlphaFoldDB" id="A0A2P2M438"/>
<name>A0A2P2M438_RHIMU</name>
<accession>A0A2P2M438</accession>
<dbReference type="GO" id="GO:0010025">
    <property type="term" value="P:wax biosynthetic process"/>
    <property type="evidence" value="ECO:0007669"/>
    <property type="project" value="TreeGrafter"/>
</dbReference>
<dbReference type="GO" id="GO:0004467">
    <property type="term" value="F:long-chain fatty acid-CoA ligase activity"/>
    <property type="evidence" value="ECO:0007669"/>
    <property type="project" value="TreeGrafter"/>
</dbReference>
<protein>
    <submittedName>
        <fullName evidence="2 3">Long chain acyl-CoA synthetase 2</fullName>
    </submittedName>
</protein>
<dbReference type="GO" id="GO:0010143">
    <property type="term" value="P:cutin biosynthetic process"/>
    <property type="evidence" value="ECO:0007669"/>
    <property type="project" value="TreeGrafter"/>
</dbReference>
<reference evidence="2" key="1">
    <citation type="submission" date="2018-02" db="EMBL/GenBank/DDBJ databases">
        <title>Rhizophora mucronata_Transcriptome.</title>
        <authorList>
            <person name="Meera S.P."/>
            <person name="Sreeshan A."/>
            <person name="Augustine A."/>
        </authorList>
    </citation>
    <scope>NUCLEOTIDE SEQUENCE</scope>
    <source>
        <tissue evidence="2">Leaf</tissue>
    </source>
</reference>
<feature type="domain" description="AMP-dependent synthetase/ligase" evidence="1">
    <location>
        <begin position="52"/>
        <end position="298"/>
    </location>
</feature>
<dbReference type="GO" id="GO:0016020">
    <property type="term" value="C:membrane"/>
    <property type="evidence" value="ECO:0007669"/>
    <property type="project" value="TreeGrafter"/>
</dbReference>
<dbReference type="InterPro" id="IPR000873">
    <property type="entry name" value="AMP-dep_synth/lig_dom"/>
</dbReference>
<dbReference type="PANTHER" id="PTHR43272:SF4">
    <property type="entry name" value="LONG CHAIN ACYL-COA SYNTHETASE 2"/>
    <property type="match status" value="1"/>
</dbReference>
<dbReference type="Gene3D" id="3.40.50.12780">
    <property type="entry name" value="N-terminal domain of ligase-like"/>
    <property type="match status" value="1"/>
</dbReference>
<dbReference type="PROSITE" id="PS00455">
    <property type="entry name" value="AMP_BINDING"/>
    <property type="match status" value="1"/>
</dbReference>
<evidence type="ECO:0000313" key="3">
    <source>
        <dbReference type="EMBL" id="MBX25008.1"/>
    </source>
</evidence>